<dbReference type="PROSITE" id="PS50850">
    <property type="entry name" value="MFS"/>
    <property type="match status" value="1"/>
</dbReference>
<dbReference type="InterPro" id="IPR050327">
    <property type="entry name" value="Proton-linked_MCT"/>
</dbReference>
<dbReference type="InterPro" id="IPR020846">
    <property type="entry name" value="MFS_dom"/>
</dbReference>
<dbReference type="GO" id="GO:0016020">
    <property type="term" value="C:membrane"/>
    <property type="evidence" value="ECO:0007669"/>
    <property type="project" value="UniProtKB-SubCell"/>
</dbReference>
<feature type="transmembrane region" description="Helical" evidence="2">
    <location>
        <begin position="176"/>
        <end position="198"/>
    </location>
</feature>
<dbReference type="SUPFAM" id="SSF103473">
    <property type="entry name" value="MFS general substrate transporter"/>
    <property type="match status" value="1"/>
</dbReference>
<feature type="transmembrane region" description="Helical" evidence="2">
    <location>
        <begin position="144"/>
        <end position="164"/>
    </location>
</feature>
<dbReference type="GO" id="GO:0008028">
    <property type="term" value="F:monocarboxylic acid transmembrane transporter activity"/>
    <property type="evidence" value="ECO:0007669"/>
    <property type="project" value="TreeGrafter"/>
</dbReference>
<feature type="transmembrane region" description="Helical" evidence="2">
    <location>
        <begin position="458"/>
        <end position="476"/>
    </location>
</feature>
<dbReference type="Proteomes" id="UP000694844">
    <property type="component" value="Chromosome 5"/>
</dbReference>
<feature type="transmembrane region" description="Helical" evidence="2">
    <location>
        <begin position="337"/>
        <end position="361"/>
    </location>
</feature>
<keyword evidence="2" id="KW-1133">Transmembrane helix</keyword>
<feature type="transmembrane region" description="Helical" evidence="2">
    <location>
        <begin position="55"/>
        <end position="75"/>
    </location>
</feature>
<dbReference type="InterPro" id="IPR011701">
    <property type="entry name" value="MFS"/>
</dbReference>
<dbReference type="Pfam" id="PF07690">
    <property type="entry name" value="MFS_1"/>
    <property type="match status" value="1"/>
</dbReference>
<evidence type="ECO:0000313" key="4">
    <source>
        <dbReference type="Proteomes" id="UP000694844"/>
    </source>
</evidence>
<keyword evidence="2" id="KW-0472">Membrane</keyword>
<gene>
    <name evidence="5" type="primary">LOC111134805</name>
</gene>
<feature type="transmembrane region" description="Helical" evidence="2">
    <location>
        <begin position="16"/>
        <end position="43"/>
    </location>
</feature>
<evidence type="ECO:0000256" key="2">
    <source>
        <dbReference type="SAM" id="Phobius"/>
    </source>
</evidence>
<feature type="transmembrane region" description="Helical" evidence="2">
    <location>
        <begin position="428"/>
        <end position="446"/>
    </location>
</feature>
<protein>
    <submittedName>
        <fullName evidence="5">Monocarboxylate transporter 12-like</fullName>
    </submittedName>
</protein>
<dbReference type="Gene3D" id="1.20.1250.20">
    <property type="entry name" value="MFS general substrate transporter like domains"/>
    <property type="match status" value="1"/>
</dbReference>
<name>A0A8B8EIN4_CRAVI</name>
<dbReference type="InterPro" id="IPR036259">
    <property type="entry name" value="MFS_trans_sf"/>
</dbReference>
<accession>A0A8B8EIN4</accession>
<evidence type="ECO:0000259" key="3">
    <source>
        <dbReference type="PROSITE" id="PS50850"/>
    </source>
</evidence>
<feature type="transmembrane region" description="Helical" evidence="2">
    <location>
        <begin position="393"/>
        <end position="416"/>
    </location>
</feature>
<feature type="domain" description="Major facilitator superfamily (MFS) profile" evidence="3">
    <location>
        <begin position="20"/>
        <end position="482"/>
    </location>
</feature>
<feature type="transmembrane region" description="Helical" evidence="2">
    <location>
        <begin position="87"/>
        <end position="105"/>
    </location>
</feature>
<feature type="transmembrane region" description="Helical" evidence="2">
    <location>
        <begin position="368"/>
        <end position="387"/>
    </location>
</feature>
<reference evidence="5" key="1">
    <citation type="submission" date="2025-08" db="UniProtKB">
        <authorList>
            <consortium name="RefSeq"/>
        </authorList>
    </citation>
    <scope>IDENTIFICATION</scope>
    <source>
        <tissue evidence="5">Whole sample</tissue>
    </source>
</reference>
<dbReference type="GeneID" id="111134805"/>
<organism evidence="4 5">
    <name type="scientific">Crassostrea virginica</name>
    <name type="common">Eastern oyster</name>
    <dbReference type="NCBI Taxonomy" id="6565"/>
    <lineage>
        <taxon>Eukaryota</taxon>
        <taxon>Metazoa</taxon>
        <taxon>Spiralia</taxon>
        <taxon>Lophotrochozoa</taxon>
        <taxon>Mollusca</taxon>
        <taxon>Bivalvia</taxon>
        <taxon>Autobranchia</taxon>
        <taxon>Pteriomorphia</taxon>
        <taxon>Ostreida</taxon>
        <taxon>Ostreoidea</taxon>
        <taxon>Ostreidae</taxon>
        <taxon>Crassostrea</taxon>
    </lineage>
</organism>
<sequence length="502" mass="54824">MMTAEGNNMVPIDRGWAWVILVANFIVVFLIIGCTSSFGLFFAEFMTEFQAPASSITIALSIQTIVFSLSSLFALNIGRSFASNRTYVILGGLFACSAYLISAVIPDVSYLILSLGVLFGVAYGFSYGPALVELGRYFHKKRGIATSLGNMGVSCGSLVFPPVIRFLLDSYGLRGALIVIAGILLNLCVAGALMRPIAFYDDQGKDSKAKQEDGIWSTKTEMYGTANIKDEEVYRSTIKNRASSQQGIPENEFEQNIDAEDKVNGSSSCLGNVKTVLCSSKAGLKNMCKKVIDFKVLRNALFRMWIPVCFLAIIGSVQIVIFIPPHARDLHISDRDITLLVIIVGASNLISKVLMALLIYCNCMAKHHMIAISLIITGMSCLFINFYTDFVTMTILSVIFGVFGSVYFGLFPAVLVDFVGLEMLSGAMAINMLMQGLGLSISNPILGFLRDFTGSFNASFYLMGTTLIISGSILFLEPFCRKIEIRKIVGVSVESQIEVHHL</sequence>
<dbReference type="PANTHER" id="PTHR11360">
    <property type="entry name" value="MONOCARBOXYLATE TRANSPORTER"/>
    <property type="match status" value="1"/>
</dbReference>
<dbReference type="RefSeq" id="XP_022339925.1">
    <property type="nucleotide sequence ID" value="XM_022484217.1"/>
</dbReference>
<dbReference type="KEGG" id="cvn:111134805"/>
<dbReference type="OrthoDB" id="6435476at2759"/>
<comment type="subcellular location">
    <subcellularLocation>
        <location evidence="1">Membrane</location>
        <topology evidence="1">Multi-pass membrane protein</topology>
    </subcellularLocation>
</comment>
<dbReference type="AlphaFoldDB" id="A0A8B8EIN4"/>
<evidence type="ECO:0000256" key="1">
    <source>
        <dbReference type="ARBA" id="ARBA00004141"/>
    </source>
</evidence>
<feature type="transmembrane region" description="Helical" evidence="2">
    <location>
        <begin position="111"/>
        <end position="132"/>
    </location>
</feature>
<proteinExistence type="predicted"/>
<keyword evidence="2" id="KW-0812">Transmembrane</keyword>
<dbReference type="PANTHER" id="PTHR11360:SF284">
    <property type="entry name" value="EG:103B4.3 PROTEIN-RELATED"/>
    <property type="match status" value="1"/>
</dbReference>
<keyword evidence="4" id="KW-1185">Reference proteome</keyword>
<feature type="transmembrane region" description="Helical" evidence="2">
    <location>
        <begin position="304"/>
        <end position="325"/>
    </location>
</feature>
<evidence type="ECO:0000313" key="5">
    <source>
        <dbReference type="RefSeq" id="XP_022339925.1"/>
    </source>
</evidence>